<dbReference type="AlphaFoldDB" id="A0A8S4QUG4"/>
<evidence type="ECO:0000313" key="1">
    <source>
        <dbReference type="EMBL" id="CAH2218268.1"/>
    </source>
</evidence>
<reference evidence="1" key="1">
    <citation type="submission" date="2022-03" db="EMBL/GenBank/DDBJ databases">
        <authorList>
            <person name="Lindestad O."/>
        </authorList>
    </citation>
    <scope>NUCLEOTIDE SEQUENCE</scope>
</reference>
<protein>
    <submittedName>
        <fullName evidence="1">Jg18903 protein</fullName>
    </submittedName>
</protein>
<comment type="caution">
    <text evidence="1">The sequence shown here is derived from an EMBL/GenBank/DDBJ whole genome shotgun (WGS) entry which is preliminary data.</text>
</comment>
<accession>A0A8S4QUG4</accession>
<name>A0A8S4QUG4_9NEOP</name>
<proteinExistence type="predicted"/>
<organism evidence="1 2">
    <name type="scientific">Pararge aegeria aegeria</name>
    <dbReference type="NCBI Taxonomy" id="348720"/>
    <lineage>
        <taxon>Eukaryota</taxon>
        <taxon>Metazoa</taxon>
        <taxon>Ecdysozoa</taxon>
        <taxon>Arthropoda</taxon>
        <taxon>Hexapoda</taxon>
        <taxon>Insecta</taxon>
        <taxon>Pterygota</taxon>
        <taxon>Neoptera</taxon>
        <taxon>Endopterygota</taxon>
        <taxon>Lepidoptera</taxon>
        <taxon>Glossata</taxon>
        <taxon>Ditrysia</taxon>
        <taxon>Papilionoidea</taxon>
        <taxon>Nymphalidae</taxon>
        <taxon>Satyrinae</taxon>
        <taxon>Satyrini</taxon>
        <taxon>Parargina</taxon>
        <taxon>Pararge</taxon>
    </lineage>
</organism>
<dbReference type="EMBL" id="CAKXAJ010019319">
    <property type="protein sequence ID" value="CAH2218268.1"/>
    <property type="molecule type" value="Genomic_DNA"/>
</dbReference>
<gene>
    <name evidence="1" type="primary">jg18903</name>
    <name evidence="1" type="ORF">PAEG_LOCUS6115</name>
</gene>
<dbReference type="Proteomes" id="UP000838756">
    <property type="component" value="Unassembled WGS sequence"/>
</dbReference>
<evidence type="ECO:0000313" key="2">
    <source>
        <dbReference type="Proteomes" id="UP000838756"/>
    </source>
</evidence>
<keyword evidence="2" id="KW-1185">Reference proteome</keyword>
<sequence length="102" mass="10919">MSGGVTDVACAAAKRAWPGTASVKLNESKNKALRSKPVLTSAQVVRGGDGVHALGPRRVLMRRSQITGRLRETTCDCTLIPLMYSAYISPEPLSLASIYTQD</sequence>